<comment type="caution">
    <text evidence="1">The sequence shown here is derived from an EMBL/GenBank/DDBJ whole genome shotgun (WGS) entry which is preliminary data.</text>
</comment>
<evidence type="ECO:0000313" key="2">
    <source>
        <dbReference type="Proteomes" id="UP001060170"/>
    </source>
</evidence>
<dbReference type="Proteomes" id="UP001060170">
    <property type="component" value="Chromosome 7"/>
</dbReference>
<keyword evidence="2" id="KW-1185">Reference proteome</keyword>
<reference evidence="1 2" key="3">
    <citation type="journal article" date="2022" name="Microbiol. Spectr.">
        <title>Folding features and dynamics of 3D genome architecture in plant fungal pathogens.</title>
        <authorList>
            <person name="Xia C."/>
        </authorList>
    </citation>
    <scope>NUCLEOTIDE SEQUENCE [LARGE SCALE GENOMIC DNA]</scope>
    <source>
        <strain evidence="1 2">93-210</strain>
    </source>
</reference>
<organism evidence="1 2">
    <name type="scientific">Puccinia striiformis f. sp. tritici</name>
    <dbReference type="NCBI Taxonomy" id="168172"/>
    <lineage>
        <taxon>Eukaryota</taxon>
        <taxon>Fungi</taxon>
        <taxon>Dikarya</taxon>
        <taxon>Basidiomycota</taxon>
        <taxon>Pucciniomycotina</taxon>
        <taxon>Pucciniomycetes</taxon>
        <taxon>Pucciniales</taxon>
        <taxon>Pucciniaceae</taxon>
        <taxon>Puccinia</taxon>
    </lineage>
</organism>
<protein>
    <submittedName>
        <fullName evidence="1">Uncharacterized protein</fullName>
    </submittedName>
</protein>
<gene>
    <name evidence="1" type="ORF">MJO28_007298</name>
</gene>
<sequence length="171" mass="19243">MAVEPASDHHQTLTVAVWPRLLTLIKLCSPGVDTYKLVDRVGKSGRFWLIKNPGENASCSKSSSKDSSRHHSPINQHIHPPRDILPEWFLSPSHYYCFSWLRPAWQSLPTPIPPLRLLRAKGMANVIDKLFAGARLKCCCRLDACESPSGEMNHRTTLKSAHMTTRHPVNS</sequence>
<dbReference type="EMBL" id="CM045871">
    <property type="protein sequence ID" value="KAI7951614.1"/>
    <property type="molecule type" value="Genomic_DNA"/>
</dbReference>
<reference evidence="2" key="2">
    <citation type="journal article" date="2018" name="Mol. Plant Microbe Interact.">
        <title>Genome sequence resources for the wheat stripe rust pathogen (Puccinia striiformis f. sp. tritici) and the barley stripe rust pathogen (Puccinia striiformis f. sp. hordei).</title>
        <authorList>
            <person name="Xia C."/>
            <person name="Wang M."/>
            <person name="Yin C."/>
            <person name="Cornejo O.E."/>
            <person name="Hulbert S.H."/>
            <person name="Chen X."/>
        </authorList>
    </citation>
    <scope>NUCLEOTIDE SEQUENCE [LARGE SCALE GENOMIC DNA]</scope>
    <source>
        <strain evidence="2">93-210</strain>
    </source>
</reference>
<evidence type="ECO:0000313" key="1">
    <source>
        <dbReference type="EMBL" id="KAI7951614.1"/>
    </source>
</evidence>
<reference evidence="2" key="1">
    <citation type="journal article" date="2018" name="BMC Genomics">
        <title>Genomic insights into host adaptation between the wheat stripe rust pathogen (Puccinia striiformis f. sp. tritici) and the barley stripe rust pathogen (Puccinia striiformis f. sp. hordei).</title>
        <authorList>
            <person name="Xia C."/>
            <person name="Wang M."/>
            <person name="Yin C."/>
            <person name="Cornejo O.E."/>
            <person name="Hulbert S.H."/>
            <person name="Chen X."/>
        </authorList>
    </citation>
    <scope>NUCLEOTIDE SEQUENCE [LARGE SCALE GENOMIC DNA]</scope>
    <source>
        <strain evidence="2">93-210</strain>
    </source>
</reference>
<proteinExistence type="predicted"/>
<name>A0ACC0EFP7_9BASI</name>
<accession>A0ACC0EFP7</accession>